<dbReference type="OrthoDB" id="60477at2759"/>
<evidence type="ECO:0000259" key="1">
    <source>
        <dbReference type="Pfam" id="PF25556"/>
    </source>
</evidence>
<dbReference type="InterPro" id="IPR027749">
    <property type="entry name" value="TTLL12"/>
</dbReference>
<feature type="domain" description="Tubulin--tyrosine ligase-like protein 12 SET-like" evidence="1">
    <location>
        <begin position="62"/>
        <end position="228"/>
    </location>
</feature>
<dbReference type="InterPro" id="IPR004344">
    <property type="entry name" value="TTL/TTLL_fam"/>
</dbReference>
<gene>
    <name evidence="3 4" type="primary">LOC113203176</name>
</gene>
<sequence length="620" mass="72754">MDSLTFEDFLTLHKPQLDAAGVPSHLWEALYSKLVNQVFDAGDKFSMFMIDYEDKQRGEGDPLFSVFVSTQNGIKVSDPNHIYLVDHAWTFTANQAQEHLQLVPLLLQRMAKLMGCEGDISQEEMMNYVLKHMWNYSQTYSVGNSVNVEDRLPVWYVMDEFGSAIQHSADPNFRLVPFVFCPEQVTYSILFPINDVGYNEEVTRDYIEGCLQKDEDSKRALLLPWIPAKLTELSFVQEEPLPKYFLEGHEAETLPALEPTEFPDISDTSIVWKVFAQYKYIHEYLNHPRFIFTDNENEADILWTTTHFKKFKEFSQSSPNKFINQFPFEHVLTVKDLLSVVCRRKLCKGVKTFDEDSLETYPPWLPTTFNLKTELPKFVSYFQQREEKGLDNLWICKPWNLARGLDMHITNNLNYILRLPFSGPKIAQKYLHNPVLFSRPEIGRVKFDLRYVVLLKSVQPLEVYAYRHFFLRFANKPFELSNYHDYEKHFTVMNYNEAQLCKMLHSEFIVEFEKQYPTYSWAEVEKEIFDMLHEVFECATLKSPPCGIASSPQSRAVYAVDLMLDWQHCSRGKDKIQPKLLEVNWTPDCKRACEYYPSFYNDIFALLFLNETNDKVFAQL</sequence>
<dbReference type="PANTHER" id="PTHR46088">
    <property type="entry name" value="TUBULIN--TYROSINE LIGASE-LIKE PROTEIN 12"/>
    <property type="match status" value="1"/>
</dbReference>
<dbReference type="AlphaFoldDB" id="A0A6J1RX25"/>
<proteinExistence type="predicted"/>
<dbReference type="Pfam" id="PF03133">
    <property type="entry name" value="TTL"/>
    <property type="match status" value="1"/>
</dbReference>
<dbReference type="InterPro" id="IPR057954">
    <property type="entry name" value="SET_TTL12"/>
</dbReference>
<dbReference type="Proteomes" id="UP000504606">
    <property type="component" value="Unplaced"/>
</dbReference>
<dbReference type="GeneID" id="113203176"/>
<dbReference type="KEGG" id="foc:113203176"/>
<dbReference type="Pfam" id="PF25556">
    <property type="entry name" value="SET_TTL"/>
    <property type="match status" value="1"/>
</dbReference>
<protein>
    <submittedName>
        <fullName evidence="3 4">Tubulin--tyrosine ligase-like protein 12</fullName>
    </submittedName>
</protein>
<dbReference type="PROSITE" id="PS51221">
    <property type="entry name" value="TTL"/>
    <property type="match status" value="1"/>
</dbReference>
<organism evidence="2 3">
    <name type="scientific">Frankliniella occidentalis</name>
    <name type="common">Western flower thrips</name>
    <name type="synonym">Euthrips occidentalis</name>
    <dbReference type="NCBI Taxonomy" id="133901"/>
    <lineage>
        <taxon>Eukaryota</taxon>
        <taxon>Metazoa</taxon>
        <taxon>Ecdysozoa</taxon>
        <taxon>Arthropoda</taxon>
        <taxon>Hexapoda</taxon>
        <taxon>Insecta</taxon>
        <taxon>Pterygota</taxon>
        <taxon>Neoptera</taxon>
        <taxon>Paraneoptera</taxon>
        <taxon>Thysanoptera</taxon>
        <taxon>Terebrantia</taxon>
        <taxon>Thripoidea</taxon>
        <taxon>Thripidae</taxon>
        <taxon>Frankliniella</taxon>
    </lineage>
</organism>
<keyword evidence="2" id="KW-1185">Reference proteome</keyword>
<dbReference type="RefSeq" id="XP_026273514.1">
    <property type="nucleotide sequence ID" value="XM_026417729.2"/>
</dbReference>
<dbReference type="CTD" id="23170"/>
<name>A0A6J1RX25_FRAOC</name>
<reference evidence="3 4" key="1">
    <citation type="submission" date="2025-04" db="UniProtKB">
        <authorList>
            <consortium name="RefSeq"/>
        </authorList>
    </citation>
    <scope>IDENTIFICATION</scope>
    <source>
        <tissue evidence="3 4">Whole organism</tissue>
    </source>
</reference>
<dbReference type="PANTHER" id="PTHR46088:SF1">
    <property type="entry name" value="TUBULIN--TYROSINE LIGASE-LIKE PROTEIN 12"/>
    <property type="match status" value="1"/>
</dbReference>
<dbReference type="RefSeq" id="XP_052125939.1">
    <property type="nucleotide sequence ID" value="XM_052269979.1"/>
</dbReference>
<dbReference type="Gene3D" id="3.30.470.20">
    <property type="entry name" value="ATP-grasp fold, B domain"/>
    <property type="match status" value="1"/>
</dbReference>
<evidence type="ECO:0000313" key="2">
    <source>
        <dbReference type="Proteomes" id="UP000504606"/>
    </source>
</evidence>
<evidence type="ECO:0000313" key="3">
    <source>
        <dbReference type="RefSeq" id="XP_026273514.1"/>
    </source>
</evidence>
<accession>A0A6J1RX25</accession>
<evidence type="ECO:0000313" key="4">
    <source>
        <dbReference type="RefSeq" id="XP_052125939.1"/>
    </source>
</evidence>
<dbReference type="GO" id="GO:0005737">
    <property type="term" value="C:cytoplasm"/>
    <property type="evidence" value="ECO:0007669"/>
    <property type="project" value="TreeGrafter"/>
</dbReference>